<evidence type="ECO:0000313" key="2">
    <source>
        <dbReference type="Proteomes" id="UP000284002"/>
    </source>
</evidence>
<organism evidence="1 2">
    <name type="scientific">Pseudomonas frederiksbergensis</name>
    <dbReference type="NCBI Taxonomy" id="104087"/>
    <lineage>
        <taxon>Bacteria</taxon>
        <taxon>Pseudomonadati</taxon>
        <taxon>Pseudomonadota</taxon>
        <taxon>Gammaproteobacteria</taxon>
        <taxon>Pseudomonadales</taxon>
        <taxon>Pseudomonadaceae</taxon>
        <taxon>Pseudomonas</taxon>
    </lineage>
</organism>
<comment type="caution">
    <text evidence="1">The sequence shown here is derived from an EMBL/GenBank/DDBJ whole genome shotgun (WGS) entry which is preliminary data.</text>
</comment>
<dbReference type="AlphaFoldDB" id="A0A423I1W6"/>
<evidence type="ECO:0008006" key="3">
    <source>
        <dbReference type="Google" id="ProtNLM"/>
    </source>
</evidence>
<name>A0A423I1W6_9PSED</name>
<dbReference type="EMBL" id="MOBM01000004">
    <property type="protein sequence ID" value="RON19412.1"/>
    <property type="molecule type" value="Genomic_DNA"/>
</dbReference>
<evidence type="ECO:0000313" key="1">
    <source>
        <dbReference type="EMBL" id="RON19412.1"/>
    </source>
</evidence>
<accession>A0A423I1W6</accession>
<sequence>MNALIARYKAAIKMSTGLLAGLIFSAAWFWQANAYGKVIATNEANRHADLALIANAGSAQTRQALEK</sequence>
<reference evidence="1 2" key="1">
    <citation type="submission" date="2016-10" db="EMBL/GenBank/DDBJ databases">
        <title>Comparative genome analysis of multiple Pseudomonas spp. focuses on biocontrol and plant growth promoting traits.</title>
        <authorList>
            <person name="Tao X.-Y."/>
            <person name="Taylor C.G."/>
        </authorList>
    </citation>
    <scope>NUCLEOTIDE SEQUENCE [LARGE SCALE GENOMIC DNA]</scope>
    <source>
        <strain evidence="1 2">36C6</strain>
    </source>
</reference>
<proteinExistence type="predicted"/>
<dbReference type="Proteomes" id="UP000284002">
    <property type="component" value="Unassembled WGS sequence"/>
</dbReference>
<gene>
    <name evidence="1" type="ORF">BK662_02180</name>
</gene>
<protein>
    <recommendedName>
        <fullName evidence="3">Lysis protein</fullName>
    </recommendedName>
</protein>
<dbReference type="RefSeq" id="WP_123356357.1">
    <property type="nucleotide sequence ID" value="NZ_MOBM01000004.1"/>
</dbReference>